<proteinExistence type="predicted"/>
<evidence type="ECO:0000313" key="2">
    <source>
        <dbReference type="Proteomes" id="UP000886998"/>
    </source>
</evidence>
<gene>
    <name evidence="1" type="ORF">TNIN_10101</name>
</gene>
<dbReference type="EMBL" id="BMAV01015437">
    <property type="protein sequence ID" value="GFY64863.1"/>
    <property type="molecule type" value="Genomic_DNA"/>
</dbReference>
<sequence>MLNIHYKELPPSKIQNTQSLQQTLTTEKIGQPRRPQSILSTTLRCPYFLHLARKTILIVLGSSGNPRGQLRQCNLATGLPLCRNHFGKTSLVRH</sequence>
<organism evidence="1 2">
    <name type="scientific">Trichonephila inaurata madagascariensis</name>
    <dbReference type="NCBI Taxonomy" id="2747483"/>
    <lineage>
        <taxon>Eukaryota</taxon>
        <taxon>Metazoa</taxon>
        <taxon>Ecdysozoa</taxon>
        <taxon>Arthropoda</taxon>
        <taxon>Chelicerata</taxon>
        <taxon>Arachnida</taxon>
        <taxon>Araneae</taxon>
        <taxon>Araneomorphae</taxon>
        <taxon>Entelegynae</taxon>
        <taxon>Araneoidea</taxon>
        <taxon>Nephilidae</taxon>
        <taxon>Trichonephila</taxon>
        <taxon>Trichonephila inaurata</taxon>
    </lineage>
</organism>
<dbReference type="AlphaFoldDB" id="A0A8X7CD19"/>
<dbReference type="Proteomes" id="UP000886998">
    <property type="component" value="Unassembled WGS sequence"/>
</dbReference>
<accession>A0A8X7CD19</accession>
<protein>
    <submittedName>
        <fullName evidence="1">Uncharacterized protein</fullName>
    </submittedName>
</protein>
<evidence type="ECO:0000313" key="1">
    <source>
        <dbReference type="EMBL" id="GFY64863.1"/>
    </source>
</evidence>
<reference evidence="1" key="1">
    <citation type="submission" date="2020-08" db="EMBL/GenBank/DDBJ databases">
        <title>Multicomponent nature underlies the extraordinary mechanical properties of spider dragline silk.</title>
        <authorList>
            <person name="Kono N."/>
            <person name="Nakamura H."/>
            <person name="Mori M."/>
            <person name="Yoshida Y."/>
            <person name="Ohtoshi R."/>
            <person name="Malay A.D."/>
            <person name="Moran D.A.P."/>
            <person name="Tomita M."/>
            <person name="Numata K."/>
            <person name="Arakawa K."/>
        </authorList>
    </citation>
    <scope>NUCLEOTIDE SEQUENCE</scope>
</reference>
<keyword evidence="2" id="KW-1185">Reference proteome</keyword>
<name>A0A8X7CD19_9ARAC</name>
<comment type="caution">
    <text evidence="1">The sequence shown here is derived from an EMBL/GenBank/DDBJ whole genome shotgun (WGS) entry which is preliminary data.</text>
</comment>